<keyword evidence="3 8" id="KW-0441">Lipid A biosynthesis</keyword>
<evidence type="ECO:0000256" key="5">
    <source>
        <dbReference type="ARBA" id="ARBA00022737"/>
    </source>
</evidence>
<dbReference type="InterPro" id="IPR037157">
    <property type="entry name" value="Acetyltransf_C_sf"/>
</dbReference>
<dbReference type="UniPathway" id="UPA00359">
    <property type="reaction ID" value="UER00477"/>
</dbReference>
<evidence type="ECO:0000313" key="10">
    <source>
        <dbReference type="EMBL" id="RIA56436.1"/>
    </source>
</evidence>
<keyword evidence="5 8" id="KW-0677">Repeat</keyword>
<keyword evidence="1 8" id="KW-0963">Cytoplasm</keyword>
<sequence>MTTSSATAAASEGAPVIHPSAVVEPGAVLEEGVRVGAFCVVGPKVRLGRNVQLQSHVVVEGHTTIGEGTTVSPFAALGTPPQDLKYRGEDSRLEIGSNNVIREHVTMNPGTESGRMLTRVGNGNLFMVGAHVAHDCMVGDNVIFANNATLAGHCTVEDNAILGGLCAVHQHVRIGAHAFIGGMSGVENDIIPFGMALGNRAGLAGLNVVGLKRRGFSREQIHRLRQAYRIMFADEGTLSERLDAVEAEFGEDPHVQQIVSFARTESGRALCMPRQNAGISAV</sequence>
<keyword evidence="7 8" id="KW-0012">Acyltransferase</keyword>
<comment type="pathway">
    <text evidence="8">Glycolipid biosynthesis; lipid IV(A) biosynthesis; lipid IV(A) from (3R)-3-hydroxytetradecanoyl-[acyl-carrier-protein] and UDP-N-acetyl-alpha-D-glucosamine: step 1/6.</text>
</comment>
<dbReference type="PANTHER" id="PTHR43480">
    <property type="entry name" value="ACYL-[ACYL-CARRIER-PROTEIN]--UDP-N-ACETYLGLUCOSAMINE O-ACYLTRANSFERASE"/>
    <property type="match status" value="1"/>
</dbReference>
<dbReference type="CDD" id="cd03351">
    <property type="entry name" value="LbH_UDP-GlcNAc_AT"/>
    <property type="match status" value="1"/>
</dbReference>
<feature type="domain" description="UDP N-acetylglucosamine O-acyltransferase C-terminal" evidence="9">
    <location>
        <begin position="189"/>
        <end position="271"/>
    </location>
</feature>
<dbReference type="Gene3D" id="2.160.10.10">
    <property type="entry name" value="Hexapeptide repeat proteins"/>
    <property type="match status" value="1"/>
</dbReference>
<evidence type="ECO:0000259" key="9">
    <source>
        <dbReference type="Pfam" id="PF13720"/>
    </source>
</evidence>
<evidence type="ECO:0000313" key="11">
    <source>
        <dbReference type="Proteomes" id="UP000266273"/>
    </source>
</evidence>
<protein>
    <recommendedName>
        <fullName evidence="8">Acyl-[acyl-carrier-protein]--UDP-N-acetylglucosamine O-acyltransferase</fullName>
        <shortName evidence="8">UDP-N-acetylglucosamine acyltransferase</shortName>
        <ecNumber evidence="8">2.3.1.129</ecNumber>
    </recommendedName>
</protein>
<gene>
    <name evidence="8" type="primary">lpxA</name>
    <name evidence="10" type="ORF">BXY53_1542</name>
</gene>
<dbReference type="InterPro" id="IPR010137">
    <property type="entry name" value="Lipid_A_LpxA"/>
</dbReference>
<keyword evidence="2 8" id="KW-0444">Lipid biosynthesis</keyword>
<keyword evidence="11" id="KW-1185">Reference proteome</keyword>
<dbReference type="Pfam" id="PF13720">
    <property type="entry name" value="Acetyltransf_11"/>
    <property type="match status" value="1"/>
</dbReference>
<comment type="catalytic activity">
    <reaction evidence="8">
        <text>a (3R)-hydroxyacyl-[ACP] + UDP-N-acetyl-alpha-D-glucosamine = a UDP-3-O-[(3R)-3-hydroxyacyl]-N-acetyl-alpha-D-glucosamine + holo-[ACP]</text>
        <dbReference type="Rhea" id="RHEA:67812"/>
        <dbReference type="Rhea" id="RHEA-COMP:9685"/>
        <dbReference type="Rhea" id="RHEA-COMP:9945"/>
        <dbReference type="ChEBI" id="CHEBI:57705"/>
        <dbReference type="ChEBI" id="CHEBI:64479"/>
        <dbReference type="ChEBI" id="CHEBI:78827"/>
        <dbReference type="ChEBI" id="CHEBI:173225"/>
        <dbReference type="EC" id="2.3.1.129"/>
    </reaction>
</comment>
<dbReference type="PANTHER" id="PTHR43480:SF1">
    <property type="entry name" value="ACYL-[ACYL-CARRIER-PROTEIN]--UDP-N-ACETYLGLUCOSAMINE O-ACYLTRANSFERASE, MITOCHONDRIAL-RELATED"/>
    <property type="match status" value="1"/>
</dbReference>
<dbReference type="PIRSF" id="PIRSF000456">
    <property type="entry name" value="UDP-GlcNAc_acltr"/>
    <property type="match status" value="1"/>
</dbReference>
<dbReference type="InterPro" id="IPR029098">
    <property type="entry name" value="Acetyltransf_C"/>
</dbReference>
<comment type="similarity">
    <text evidence="8">Belongs to the transferase hexapeptide repeat family. LpxA subfamily.</text>
</comment>
<dbReference type="HAMAP" id="MF_00387">
    <property type="entry name" value="LpxA"/>
    <property type="match status" value="1"/>
</dbReference>
<dbReference type="Pfam" id="PF00132">
    <property type="entry name" value="Hexapep"/>
    <property type="match status" value="1"/>
</dbReference>
<dbReference type="OrthoDB" id="9807278at2"/>
<evidence type="ECO:0000256" key="4">
    <source>
        <dbReference type="ARBA" id="ARBA00022679"/>
    </source>
</evidence>
<comment type="caution">
    <text evidence="10">The sequence shown here is derived from an EMBL/GenBank/DDBJ whole genome shotgun (WGS) entry which is preliminary data.</text>
</comment>
<dbReference type="EMBL" id="QXDF01000001">
    <property type="protein sequence ID" value="RIA56436.1"/>
    <property type="molecule type" value="Genomic_DNA"/>
</dbReference>
<comment type="subcellular location">
    <subcellularLocation>
        <location evidence="8">Cytoplasm</location>
    </subcellularLocation>
</comment>
<evidence type="ECO:0000256" key="7">
    <source>
        <dbReference type="ARBA" id="ARBA00023315"/>
    </source>
</evidence>
<dbReference type="GO" id="GO:0008780">
    <property type="term" value="F:acyl-[acyl-carrier-protein]-UDP-N-acetylglucosamine O-acyltransferase activity"/>
    <property type="evidence" value="ECO:0007669"/>
    <property type="project" value="UniProtKB-UniRule"/>
</dbReference>
<dbReference type="InterPro" id="IPR001451">
    <property type="entry name" value="Hexapep"/>
</dbReference>
<dbReference type="Proteomes" id="UP000266273">
    <property type="component" value="Unassembled WGS sequence"/>
</dbReference>
<dbReference type="AlphaFoldDB" id="A0A397Q541"/>
<dbReference type="SUPFAM" id="SSF51161">
    <property type="entry name" value="Trimeric LpxA-like enzymes"/>
    <property type="match status" value="1"/>
</dbReference>
<evidence type="ECO:0000256" key="8">
    <source>
        <dbReference type="HAMAP-Rule" id="MF_00387"/>
    </source>
</evidence>
<keyword evidence="6 8" id="KW-0443">Lipid metabolism</keyword>
<dbReference type="GO" id="GO:0009245">
    <property type="term" value="P:lipid A biosynthetic process"/>
    <property type="evidence" value="ECO:0007669"/>
    <property type="project" value="UniProtKB-UniRule"/>
</dbReference>
<comment type="function">
    <text evidence="8">Involved in the biosynthesis of lipid A, a phosphorylated glycolipid that anchors the lipopolysaccharide to the outer membrane of the cell.</text>
</comment>
<dbReference type="GO" id="GO:0005737">
    <property type="term" value="C:cytoplasm"/>
    <property type="evidence" value="ECO:0007669"/>
    <property type="project" value="UniProtKB-SubCell"/>
</dbReference>
<evidence type="ECO:0000256" key="2">
    <source>
        <dbReference type="ARBA" id="ARBA00022516"/>
    </source>
</evidence>
<name>A0A397Q541_9HYPH</name>
<comment type="subunit">
    <text evidence="8">Homotrimer.</text>
</comment>
<dbReference type="NCBIfam" id="TIGR01852">
    <property type="entry name" value="lipid_A_lpxA"/>
    <property type="match status" value="1"/>
</dbReference>
<proteinExistence type="inferred from homology"/>
<dbReference type="Gene3D" id="1.20.1180.10">
    <property type="entry name" value="Udp N-acetylglucosamine O-acyltransferase, C-terminal domain"/>
    <property type="match status" value="1"/>
</dbReference>
<dbReference type="InterPro" id="IPR011004">
    <property type="entry name" value="Trimer_LpxA-like_sf"/>
</dbReference>
<reference evidence="10 11" key="1">
    <citation type="submission" date="2018-08" db="EMBL/GenBank/DDBJ databases">
        <title>Genomic Encyclopedia of Archaeal and Bacterial Type Strains, Phase II (KMG-II): from individual species to whole genera.</title>
        <authorList>
            <person name="Goeker M."/>
        </authorList>
    </citation>
    <scope>NUCLEOTIDE SEQUENCE [LARGE SCALE GENOMIC DNA]</scope>
    <source>
        <strain evidence="10 11">DSM 5002</strain>
    </source>
</reference>
<evidence type="ECO:0000256" key="6">
    <source>
        <dbReference type="ARBA" id="ARBA00023098"/>
    </source>
</evidence>
<evidence type="ECO:0000256" key="3">
    <source>
        <dbReference type="ARBA" id="ARBA00022556"/>
    </source>
</evidence>
<dbReference type="InterPro" id="IPR018357">
    <property type="entry name" value="Hexapep_transf_CS"/>
</dbReference>
<dbReference type="EC" id="2.3.1.129" evidence="8"/>
<evidence type="ECO:0000256" key="1">
    <source>
        <dbReference type="ARBA" id="ARBA00022490"/>
    </source>
</evidence>
<keyword evidence="4 8" id="KW-0808">Transferase</keyword>
<dbReference type="PROSITE" id="PS00101">
    <property type="entry name" value="HEXAPEP_TRANSFERASES"/>
    <property type="match status" value="1"/>
</dbReference>
<organism evidence="10 11">
    <name type="scientific">Dichotomicrobium thermohalophilum</name>
    <dbReference type="NCBI Taxonomy" id="933063"/>
    <lineage>
        <taxon>Bacteria</taxon>
        <taxon>Pseudomonadati</taxon>
        <taxon>Pseudomonadota</taxon>
        <taxon>Alphaproteobacteria</taxon>
        <taxon>Hyphomicrobiales</taxon>
        <taxon>Hyphomicrobiaceae</taxon>
        <taxon>Dichotomicrobium</taxon>
    </lineage>
</organism>
<dbReference type="RefSeq" id="WP_119061228.1">
    <property type="nucleotide sequence ID" value="NZ_QXDF01000001.1"/>
</dbReference>
<dbReference type="GO" id="GO:0016020">
    <property type="term" value="C:membrane"/>
    <property type="evidence" value="ECO:0007669"/>
    <property type="project" value="GOC"/>
</dbReference>
<dbReference type="NCBIfam" id="NF003657">
    <property type="entry name" value="PRK05289.1"/>
    <property type="match status" value="1"/>
</dbReference>
<accession>A0A397Q541</accession>